<dbReference type="PANTHER" id="PTHR32002">
    <property type="entry name" value="PROTEIN NLP8"/>
    <property type="match status" value="1"/>
</dbReference>
<gene>
    <name evidence="6" type="ORF">SASPL_104040</name>
</gene>
<keyword evidence="1" id="KW-0805">Transcription regulation</keyword>
<evidence type="ECO:0000313" key="7">
    <source>
        <dbReference type="Proteomes" id="UP000298416"/>
    </source>
</evidence>
<dbReference type="PANTHER" id="PTHR32002:SF35">
    <property type="entry name" value="PROTEIN NLP6"/>
    <property type="match status" value="1"/>
</dbReference>
<dbReference type="SUPFAM" id="SSF54277">
    <property type="entry name" value="CAD &amp; PB1 domains"/>
    <property type="match status" value="1"/>
</dbReference>
<evidence type="ECO:0000256" key="2">
    <source>
        <dbReference type="ARBA" id="ARBA00023125"/>
    </source>
</evidence>
<keyword evidence="4" id="KW-0539">Nucleus</keyword>
<reference evidence="6" key="1">
    <citation type="submission" date="2018-01" db="EMBL/GenBank/DDBJ databases">
        <authorList>
            <person name="Mao J.F."/>
        </authorList>
    </citation>
    <scope>NUCLEOTIDE SEQUENCE</scope>
    <source>
        <strain evidence="6">Huo1</strain>
        <tissue evidence="6">Leaf</tissue>
    </source>
</reference>
<dbReference type="AlphaFoldDB" id="A0A8X9AAA0"/>
<organism evidence="6">
    <name type="scientific">Salvia splendens</name>
    <name type="common">Scarlet sage</name>
    <dbReference type="NCBI Taxonomy" id="180675"/>
    <lineage>
        <taxon>Eukaryota</taxon>
        <taxon>Viridiplantae</taxon>
        <taxon>Streptophyta</taxon>
        <taxon>Embryophyta</taxon>
        <taxon>Tracheophyta</taxon>
        <taxon>Spermatophyta</taxon>
        <taxon>Magnoliopsida</taxon>
        <taxon>eudicotyledons</taxon>
        <taxon>Gunneridae</taxon>
        <taxon>Pentapetalae</taxon>
        <taxon>asterids</taxon>
        <taxon>lamiids</taxon>
        <taxon>Lamiales</taxon>
        <taxon>Lamiaceae</taxon>
        <taxon>Nepetoideae</taxon>
        <taxon>Mentheae</taxon>
        <taxon>Salviinae</taxon>
        <taxon>Salvia</taxon>
        <taxon>Salvia subgen. Calosphace</taxon>
        <taxon>core Calosphace</taxon>
    </lineage>
</organism>
<dbReference type="PROSITE" id="PS51519">
    <property type="entry name" value="RWP_RK"/>
    <property type="match status" value="1"/>
</dbReference>
<dbReference type="Proteomes" id="UP000298416">
    <property type="component" value="Unassembled WGS sequence"/>
</dbReference>
<dbReference type="Gene3D" id="3.10.20.90">
    <property type="entry name" value="Phosphatidylinositol 3-kinase Catalytic Subunit, Chain A, domain 1"/>
    <property type="match status" value="1"/>
</dbReference>
<evidence type="ECO:0000256" key="3">
    <source>
        <dbReference type="ARBA" id="ARBA00023163"/>
    </source>
</evidence>
<reference evidence="6" key="2">
    <citation type="submission" date="2020-08" db="EMBL/GenBank/DDBJ databases">
        <title>Plant Genome Project.</title>
        <authorList>
            <person name="Zhang R.-G."/>
        </authorList>
    </citation>
    <scope>NUCLEOTIDE SEQUENCE</scope>
    <source>
        <strain evidence="6">Huo1</strain>
        <tissue evidence="6">Leaf</tissue>
    </source>
</reference>
<keyword evidence="2" id="KW-0238">DNA-binding</keyword>
<evidence type="ECO:0000256" key="1">
    <source>
        <dbReference type="ARBA" id="ARBA00023015"/>
    </source>
</evidence>
<accession>A0A8X9AAA0</accession>
<dbReference type="GO" id="GO:0003677">
    <property type="term" value="F:DNA binding"/>
    <property type="evidence" value="ECO:0007669"/>
    <property type="project" value="UniProtKB-KW"/>
</dbReference>
<dbReference type="InterPro" id="IPR045012">
    <property type="entry name" value="NLP"/>
</dbReference>
<name>A0A8X9AAA0_SALSN</name>
<evidence type="ECO:0000259" key="5">
    <source>
        <dbReference type="PROSITE" id="PS51519"/>
    </source>
</evidence>
<protein>
    <recommendedName>
        <fullName evidence="5">RWP-RK domain-containing protein</fullName>
    </recommendedName>
</protein>
<dbReference type="Pfam" id="PF00564">
    <property type="entry name" value="PB1"/>
    <property type="match status" value="1"/>
</dbReference>
<proteinExistence type="predicted"/>
<keyword evidence="7" id="KW-1185">Reference proteome</keyword>
<dbReference type="InterPro" id="IPR003035">
    <property type="entry name" value="RWP-RK_dom"/>
</dbReference>
<dbReference type="EMBL" id="PNBA02000002">
    <property type="protein sequence ID" value="KAG6432464.1"/>
    <property type="molecule type" value="Genomic_DNA"/>
</dbReference>
<dbReference type="Pfam" id="PF02042">
    <property type="entry name" value="RWP-RK"/>
    <property type="match status" value="1"/>
</dbReference>
<evidence type="ECO:0000256" key="4">
    <source>
        <dbReference type="ARBA" id="ARBA00023242"/>
    </source>
</evidence>
<comment type="caution">
    <text evidence="6">The sequence shown here is derived from an EMBL/GenBank/DDBJ whole genome shotgun (WGS) entry which is preliminary data.</text>
</comment>
<dbReference type="GO" id="GO:0003700">
    <property type="term" value="F:DNA-binding transcription factor activity"/>
    <property type="evidence" value="ECO:0007669"/>
    <property type="project" value="InterPro"/>
</dbReference>
<sequence length="1022" mass="116939">MDEEYEEREAHYVRRAMLSHCIALAHQSNSNNLCYVIQFFLRPKYTRDDDSLHLLLRILEINLKSVSVMFVSGKQLVEEYARRDAIECDSIDSLSLMMMSSKQNVLELDMTTYLKTVDSCCLKPYSMGADKGWVFRFPARQSVCEKHVKSNSSLIKEKMEKDTGSQKLVSVLDFLGFSYPGLRSFGKQLKAATLGSPHVDFHPRFLANEPVNLFLYQGPTIYKYVGSFLSLLLLAILEHQLRSFKMACGKQIGEELVVEVIEFSDANKLDSEPPSGYPVIFKSVQYNQKESHHIEVQQQNEERRKNSLNLTAEVLESHFGKKLKDVAKELCVGRSTIKRTCREHGIRRWPNRKEHKNNPSIFEEESAANSEHDMLQSTDNLHPLDIVTQINTGSADKVIVKCVLHTDFNLYHSSLLSLEIPDGHHQEKSALLGLVEDALYRELQRHAAETDRYIELQCVMDHEGVLSIIRGGEESLDSYSSITDFKQNLDEEALAHEKLESGWVDGIPIIKDYHIGIYSMPTNIVSNVYVVDDELQLGGVGRVYQNKLPESTPDLRLYSTNEFPMRDEAARCGFKAYMALPVFDSHTYQYYGVLELFQGYSFYHVWYRLLSLLDGALQMAGLRSSHDSIAITDLTKEMLNMTTYLRTVDSCCLKPSCARMDKGWVFSLPAKQSICANHVKSNSVLIKEKIEGFMKEITFISWKCNKWIVQFWSPKMMKSRFEHHPEFSPDLIYYTREEFSIRNFAMLCCNRGYMALPVFDDEGLGDHKLVGVLEFLGFYYSDLPIIRNLMEATKLCSSHIDFHPRFLATKPANIVSCRESTLREIRNVLSIINKNLPQVHTMNLWVPNGECVKGPAYLYPIILKSVQYNQKEYYHTEEEQHTEECSSEQYREECTAAASDFGKKLKDVAKELGNMAFEGGQTGMNTKKCIPFEEESAVDSEQDMLPSTGNVHPLENVTQINKRLAKLIEEVTTSLNLEMGNFKLKYMDEDGDEILLTRDADLQLCPKTRTTTGEALIQLLVR</sequence>
<evidence type="ECO:0000313" key="6">
    <source>
        <dbReference type="EMBL" id="KAG6432464.1"/>
    </source>
</evidence>
<keyword evidence="3" id="KW-0804">Transcription</keyword>
<feature type="domain" description="RWP-RK" evidence="5">
    <location>
        <begin position="297"/>
        <end position="377"/>
    </location>
</feature>
<dbReference type="InterPro" id="IPR000270">
    <property type="entry name" value="PB1_dom"/>
</dbReference>